<organism evidence="7 8">
    <name type="scientific">Bacteroides thetaiotaomicron</name>
    <dbReference type="NCBI Taxonomy" id="818"/>
    <lineage>
        <taxon>Bacteria</taxon>
        <taxon>Pseudomonadati</taxon>
        <taxon>Bacteroidota</taxon>
        <taxon>Bacteroidia</taxon>
        <taxon>Bacteroidales</taxon>
        <taxon>Bacteroidaceae</taxon>
        <taxon>Bacteroides</taxon>
    </lineage>
</organism>
<dbReference type="InterPro" id="IPR012944">
    <property type="entry name" value="SusD_RagB_dom"/>
</dbReference>
<proteinExistence type="inferred from homology"/>
<dbReference type="SUPFAM" id="SSF48452">
    <property type="entry name" value="TPR-like"/>
    <property type="match status" value="1"/>
</dbReference>
<dbReference type="Proteomes" id="UP000436858">
    <property type="component" value="Unassembled WGS sequence"/>
</dbReference>
<keyword evidence="5" id="KW-0998">Cell outer membrane</keyword>
<dbReference type="AlphaFoldDB" id="A0A6I0S575"/>
<dbReference type="Gene3D" id="1.25.40.390">
    <property type="match status" value="1"/>
</dbReference>
<dbReference type="Pfam" id="PF07980">
    <property type="entry name" value="SusD_RagB"/>
    <property type="match status" value="1"/>
</dbReference>
<evidence type="ECO:0000256" key="4">
    <source>
        <dbReference type="ARBA" id="ARBA00023136"/>
    </source>
</evidence>
<protein>
    <submittedName>
        <fullName evidence="7">RagB/SusD family nutrient uptake outer membrane protein</fullName>
    </submittedName>
</protein>
<dbReference type="InterPro" id="IPR011990">
    <property type="entry name" value="TPR-like_helical_dom_sf"/>
</dbReference>
<name>A0A6I0S575_BACT4</name>
<sequence length="152" mass="17182">FFAFTTKYSQQIADQTQPRTDANYPFLRYADVVLIFAEAANELNGPTKESVDALNDVRTRSNATGKELANFTDKTSLRSAILEERAMELALEGDRRWDLIRWGIYLQAMNALGGMDEANNVKQRSSKHLLFPIPTLEILTNQGINENNPGWD</sequence>
<accession>A0A6I0S575</accession>
<evidence type="ECO:0000259" key="6">
    <source>
        <dbReference type="Pfam" id="PF07980"/>
    </source>
</evidence>
<evidence type="ECO:0000256" key="2">
    <source>
        <dbReference type="ARBA" id="ARBA00006275"/>
    </source>
</evidence>
<evidence type="ECO:0000256" key="1">
    <source>
        <dbReference type="ARBA" id="ARBA00004442"/>
    </source>
</evidence>
<gene>
    <name evidence="7" type="ORF">GAN91_29855</name>
</gene>
<dbReference type="EMBL" id="WCRY01000195">
    <property type="protein sequence ID" value="KAB4459958.1"/>
    <property type="molecule type" value="Genomic_DNA"/>
</dbReference>
<dbReference type="GO" id="GO:0009279">
    <property type="term" value="C:cell outer membrane"/>
    <property type="evidence" value="ECO:0007669"/>
    <property type="project" value="UniProtKB-SubCell"/>
</dbReference>
<feature type="non-terminal residue" evidence="7">
    <location>
        <position position="1"/>
    </location>
</feature>
<comment type="caution">
    <text evidence="7">The sequence shown here is derived from an EMBL/GenBank/DDBJ whole genome shotgun (WGS) entry which is preliminary data.</text>
</comment>
<comment type="subcellular location">
    <subcellularLocation>
        <location evidence="1">Cell outer membrane</location>
    </subcellularLocation>
</comment>
<comment type="similarity">
    <text evidence="2">Belongs to the SusD family.</text>
</comment>
<keyword evidence="3" id="KW-0732">Signal</keyword>
<evidence type="ECO:0000256" key="5">
    <source>
        <dbReference type="ARBA" id="ARBA00023237"/>
    </source>
</evidence>
<feature type="domain" description="RagB/SusD" evidence="6">
    <location>
        <begin position="6"/>
        <end position="151"/>
    </location>
</feature>
<keyword evidence="4" id="KW-0472">Membrane</keyword>
<evidence type="ECO:0000256" key="3">
    <source>
        <dbReference type="ARBA" id="ARBA00022729"/>
    </source>
</evidence>
<evidence type="ECO:0000313" key="7">
    <source>
        <dbReference type="EMBL" id="KAB4459958.1"/>
    </source>
</evidence>
<reference evidence="7 8" key="1">
    <citation type="journal article" date="2019" name="Nat. Med.">
        <title>A library of human gut bacterial isolates paired with longitudinal multiomics data enables mechanistic microbiome research.</title>
        <authorList>
            <person name="Poyet M."/>
            <person name="Groussin M."/>
            <person name="Gibbons S.M."/>
            <person name="Avila-Pacheco J."/>
            <person name="Jiang X."/>
            <person name="Kearney S.M."/>
            <person name="Perrotta A.R."/>
            <person name="Berdy B."/>
            <person name="Zhao S."/>
            <person name="Lieberman T.D."/>
            <person name="Swanson P.K."/>
            <person name="Smith M."/>
            <person name="Roesemann S."/>
            <person name="Alexander J.E."/>
            <person name="Rich S.A."/>
            <person name="Livny J."/>
            <person name="Vlamakis H."/>
            <person name="Clish C."/>
            <person name="Bullock K."/>
            <person name="Deik A."/>
            <person name="Scott J."/>
            <person name="Pierce K.A."/>
            <person name="Xavier R.J."/>
            <person name="Alm E.J."/>
        </authorList>
    </citation>
    <scope>NUCLEOTIDE SEQUENCE [LARGE SCALE GENOMIC DNA]</scope>
    <source>
        <strain evidence="7 8">BIOML-A162</strain>
    </source>
</reference>
<evidence type="ECO:0000313" key="8">
    <source>
        <dbReference type="Proteomes" id="UP000436858"/>
    </source>
</evidence>